<protein>
    <submittedName>
        <fullName evidence="1">Uncharacterized protein</fullName>
    </submittedName>
</protein>
<sequence>MKKEEILKRLDEKDIAILHSIYTLRCLTFNQIFALHFEDGDKYKKPERQCSRKLNDFISYEILEKNDEGRFEIYQLTTLGVNLVRSTQKLPPNIFDIENRVVKRGYFRAYELKIQPRFVNHQIHLNQFLIDFIEMNKELGLKFRYYDEKFTSKYVNIRPDGIISTPEIDFFLEEDMSTESLKQLDEKFRNYWNFINSSEYKFKDKKIIMLFICDNTNIPQTRIDLVNLSISNNLLDKIDETFDIYVNTRENLLQIMRELLTRPNEYKDKIINVLEYRGFRVTKGELLRPLFNDYHFDIYARLIEEKSGEVLRKDGRLQEFIFDGYNNRPFYTLSKIVYLSKANIAYKEKLGREILYIICLKDERELLDLIHDLKVINGLGMSNVYYTCLSRLRDLPFNEAIFYVSATGAIQNFTDFAFSKRQFLTSIDELEEALGGIK</sequence>
<evidence type="ECO:0000313" key="1">
    <source>
        <dbReference type="EMBL" id="OLR61656.1"/>
    </source>
</evidence>
<evidence type="ECO:0000313" key="2">
    <source>
        <dbReference type="Proteomes" id="UP000187166"/>
    </source>
</evidence>
<dbReference type="InterPro" id="IPR025855">
    <property type="entry name" value="Replic_Relax"/>
</dbReference>
<proteinExistence type="predicted"/>
<organism evidence="1 2">
    <name type="scientific">Peptoniphilus porci</name>
    <dbReference type="NCBI Taxonomy" id="2652280"/>
    <lineage>
        <taxon>Bacteria</taxon>
        <taxon>Bacillati</taxon>
        <taxon>Bacillota</taxon>
        <taxon>Tissierellia</taxon>
        <taxon>Tissierellales</taxon>
        <taxon>Peptoniphilaceae</taxon>
        <taxon>Peptoniphilus</taxon>
    </lineage>
</organism>
<dbReference type="EMBL" id="MJIH01000008">
    <property type="protein sequence ID" value="OLR61656.1"/>
    <property type="molecule type" value="Genomic_DNA"/>
</dbReference>
<comment type="caution">
    <text evidence="1">The sequence shown here is derived from an EMBL/GenBank/DDBJ whole genome shotgun (WGS) entry which is preliminary data.</text>
</comment>
<accession>A0A1U7LXF7</accession>
<name>A0A1U7LXF7_9FIRM</name>
<dbReference type="AlphaFoldDB" id="A0A1U7LXF7"/>
<keyword evidence="2" id="KW-1185">Reference proteome</keyword>
<gene>
    <name evidence="1" type="ORF">BIV18_09900</name>
</gene>
<dbReference type="Pfam" id="PF13814">
    <property type="entry name" value="Replic_Relax"/>
    <property type="match status" value="1"/>
</dbReference>
<dbReference type="Proteomes" id="UP000187166">
    <property type="component" value="Unassembled WGS sequence"/>
</dbReference>
<reference evidence="1 2" key="1">
    <citation type="journal article" date="2016" name="Appl. Environ. Microbiol.">
        <title>Function and Phylogeny of Bacterial Butyryl Coenzyme A:Acetate Transferases and Their Diversity in the Proximal Colon of Swine.</title>
        <authorList>
            <person name="Trachsel J."/>
            <person name="Bayles D.O."/>
            <person name="Looft T."/>
            <person name="Levine U.Y."/>
            <person name="Allen H.K."/>
        </authorList>
    </citation>
    <scope>NUCLEOTIDE SEQUENCE [LARGE SCALE GENOMIC DNA]</scope>
    <source>
        <strain evidence="1 2">35-6-1</strain>
    </source>
</reference>